<protein>
    <submittedName>
        <fullName evidence="1">Uncharacterized protein</fullName>
    </submittedName>
</protein>
<organism evidence="1 2">
    <name type="scientific">Sphagnum jensenii</name>
    <dbReference type="NCBI Taxonomy" id="128206"/>
    <lineage>
        <taxon>Eukaryota</taxon>
        <taxon>Viridiplantae</taxon>
        <taxon>Streptophyta</taxon>
        <taxon>Embryophyta</taxon>
        <taxon>Bryophyta</taxon>
        <taxon>Sphagnophytina</taxon>
        <taxon>Sphagnopsida</taxon>
        <taxon>Sphagnales</taxon>
        <taxon>Sphagnaceae</taxon>
        <taxon>Sphagnum</taxon>
    </lineage>
</organism>
<evidence type="ECO:0000313" key="1">
    <source>
        <dbReference type="EMBL" id="CAK9264602.1"/>
    </source>
</evidence>
<sequence length="66" mass="7259">MLLVVVAGKEDDVAAMSSYSITAAVAHYQLAAQLGNSWDDDEEIQDLSQQQLLMTINLQISWQAGY</sequence>
<accession>A0ABP0WDY3</accession>
<dbReference type="EMBL" id="OZ020112">
    <property type="protein sequence ID" value="CAK9264602.1"/>
    <property type="molecule type" value="Genomic_DNA"/>
</dbReference>
<name>A0ABP0WDY3_9BRYO</name>
<reference evidence="1" key="1">
    <citation type="submission" date="2024-02" db="EMBL/GenBank/DDBJ databases">
        <authorList>
            <consortium name="ELIXIR-Norway"/>
            <consortium name="Elixir Norway"/>
        </authorList>
    </citation>
    <scope>NUCLEOTIDE SEQUENCE</scope>
</reference>
<evidence type="ECO:0000313" key="2">
    <source>
        <dbReference type="Proteomes" id="UP001497444"/>
    </source>
</evidence>
<keyword evidence="2" id="KW-1185">Reference proteome</keyword>
<gene>
    <name evidence="1" type="ORF">CSSPJE1EN1_LOCUS10080</name>
</gene>
<dbReference type="Proteomes" id="UP001497444">
    <property type="component" value="Chromosome 17"/>
</dbReference>
<proteinExistence type="predicted"/>